<name>A0A0R2A2Q4_9LACO</name>
<dbReference type="AlphaFoldDB" id="A0A0R2A2Q4"/>
<organism evidence="2 3">
    <name type="scientific">Paucilactobacillus vaccinostercus DSM 20634</name>
    <dbReference type="NCBI Taxonomy" id="1423813"/>
    <lineage>
        <taxon>Bacteria</taxon>
        <taxon>Bacillati</taxon>
        <taxon>Bacillota</taxon>
        <taxon>Bacilli</taxon>
        <taxon>Lactobacillales</taxon>
        <taxon>Lactobacillaceae</taxon>
        <taxon>Paucilactobacillus</taxon>
    </lineage>
</organism>
<dbReference type="PROSITE" id="PS51257">
    <property type="entry name" value="PROKAR_LIPOPROTEIN"/>
    <property type="match status" value="1"/>
</dbReference>
<evidence type="ECO:0000256" key="1">
    <source>
        <dbReference type="SAM" id="SignalP"/>
    </source>
</evidence>
<dbReference type="STRING" id="1423813.FC26_GL001505"/>
<proteinExistence type="predicted"/>
<protein>
    <recommendedName>
        <fullName evidence="4">Glycosyl hydrolase family 8</fullName>
    </recommendedName>
</protein>
<feature type="chain" id="PRO_5006414696" description="Glycosyl hydrolase family 8" evidence="1">
    <location>
        <begin position="25"/>
        <end position="373"/>
    </location>
</feature>
<evidence type="ECO:0000313" key="3">
    <source>
        <dbReference type="Proteomes" id="UP000051733"/>
    </source>
</evidence>
<keyword evidence="1" id="KW-0732">Signal</keyword>
<dbReference type="RefSeq" id="WP_057778576.1">
    <property type="nucleotide sequence ID" value="NZ_AYYY01000025.1"/>
</dbReference>
<dbReference type="SUPFAM" id="SSF48208">
    <property type="entry name" value="Six-hairpin glycosidases"/>
    <property type="match status" value="1"/>
</dbReference>
<gene>
    <name evidence="2" type="ORF">FC26_GL001505</name>
</gene>
<reference evidence="2 3" key="1">
    <citation type="journal article" date="2015" name="Genome Announc.">
        <title>Expanding the biotechnology potential of lactobacilli through comparative genomics of 213 strains and associated genera.</title>
        <authorList>
            <person name="Sun Z."/>
            <person name="Harris H.M."/>
            <person name="McCann A."/>
            <person name="Guo C."/>
            <person name="Argimon S."/>
            <person name="Zhang W."/>
            <person name="Yang X."/>
            <person name="Jeffery I.B."/>
            <person name="Cooney J.C."/>
            <person name="Kagawa T.F."/>
            <person name="Liu W."/>
            <person name="Song Y."/>
            <person name="Salvetti E."/>
            <person name="Wrobel A."/>
            <person name="Rasinkangas P."/>
            <person name="Parkhill J."/>
            <person name="Rea M.C."/>
            <person name="O'Sullivan O."/>
            <person name="Ritari J."/>
            <person name="Douillard F.P."/>
            <person name="Paul Ross R."/>
            <person name="Yang R."/>
            <person name="Briner A.E."/>
            <person name="Felis G.E."/>
            <person name="de Vos W.M."/>
            <person name="Barrangou R."/>
            <person name="Klaenhammer T.R."/>
            <person name="Caufield P.W."/>
            <person name="Cui Y."/>
            <person name="Zhang H."/>
            <person name="O'Toole P.W."/>
        </authorList>
    </citation>
    <scope>NUCLEOTIDE SEQUENCE [LARGE SCALE GENOMIC DNA]</scope>
    <source>
        <strain evidence="2 3">DSM 20634</strain>
    </source>
</reference>
<dbReference type="GO" id="GO:0005975">
    <property type="term" value="P:carbohydrate metabolic process"/>
    <property type="evidence" value="ECO:0007669"/>
    <property type="project" value="InterPro"/>
</dbReference>
<keyword evidence="3" id="KW-1185">Reference proteome</keyword>
<dbReference type="InterPro" id="IPR008928">
    <property type="entry name" value="6-hairpin_glycosidase_sf"/>
</dbReference>
<dbReference type="Proteomes" id="UP000051733">
    <property type="component" value="Unassembled WGS sequence"/>
</dbReference>
<dbReference type="Gene3D" id="1.50.10.10">
    <property type="match status" value="1"/>
</dbReference>
<dbReference type="OrthoDB" id="1779554at2"/>
<feature type="signal peptide" evidence="1">
    <location>
        <begin position="1"/>
        <end position="24"/>
    </location>
</feature>
<comment type="caution">
    <text evidence="2">The sequence shown here is derived from an EMBL/GenBank/DDBJ whole genome shotgun (WGS) entry which is preliminary data.</text>
</comment>
<accession>A0A0R2A2Q4</accession>
<sequence>MKKSGLLLVIMVVMMSLVGCQKRAQVTMPKGNMRQIVTHQQSPFFKAQQKRLDHFVAHKMVHQGGIYTNFRKVAHQKNVATGHEMLSESSGLWLEYLAQTHQYRQFREFYRLTKKQFDQGEQFSYRVDHANGKQYHVNATLDDLRIIRSLQLYAQLTHSHRYRYEAAKRFALLKRNVISGGQVSDFYDSHTHQKSTTSSLAYYDLLTLHYFEKTTASDKVAYARQLKLVKNGYLGDAFPLYSASYDWKTKKYSTANLNMSENLETMLHLSEVHQLNSHTLTWLKQRVKQHDLSNGYSVTGVIVDRGQSAANYALAAMIFANENDRQNYQRAMALVLQSQVTDKDSIIYGALGDMQTKDAYSFNNLVALLASLY</sequence>
<dbReference type="EMBL" id="AYYY01000025">
    <property type="protein sequence ID" value="KRM61432.1"/>
    <property type="molecule type" value="Genomic_DNA"/>
</dbReference>
<evidence type="ECO:0000313" key="2">
    <source>
        <dbReference type="EMBL" id="KRM61432.1"/>
    </source>
</evidence>
<dbReference type="InterPro" id="IPR012341">
    <property type="entry name" value="6hp_glycosidase-like_sf"/>
</dbReference>
<dbReference type="PATRIC" id="fig|1423813.3.peg.1530"/>
<evidence type="ECO:0008006" key="4">
    <source>
        <dbReference type="Google" id="ProtNLM"/>
    </source>
</evidence>